<evidence type="ECO:0000256" key="1">
    <source>
        <dbReference type="ARBA" id="ARBA00004141"/>
    </source>
</evidence>
<comment type="subcellular location">
    <subcellularLocation>
        <location evidence="8">Cell membrane</location>
        <topology evidence="8">Multi-pass membrane protein</topology>
    </subcellularLocation>
    <subcellularLocation>
        <location evidence="1">Membrane</location>
        <topology evidence="1">Multi-pass membrane protein</topology>
    </subcellularLocation>
</comment>
<dbReference type="InterPro" id="IPR004657">
    <property type="entry name" value="MenA"/>
</dbReference>
<comment type="caution">
    <text evidence="10">The sequence shown here is derived from an EMBL/GenBank/DDBJ whole genome shotgun (WGS) entry which is preliminary data.</text>
</comment>
<comment type="similarity">
    <text evidence="8">Belongs to the MenA family. Type 1 subfamily.</text>
</comment>
<dbReference type="InterPro" id="IPR026046">
    <property type="entry name" value="UBIAD1"/>
</dbReference>
<proteinExistence type="inferred from homology"/>
<name>A0A3E4QRZ9_9ACTN</name>
<feature type="transmembrane region" description="Helical" evidence="8">
    <location>
        <begin position="271"/>
        <end position="290"/>
    </location>
</feature>
<dbReference type="Pfam" id="PF01040">
    <property type="entry name" value="UbiA"/>
    <property type="match status" value="1"/>
</dbReference>
<reference evidence="10 11" key="1">
    <citation type="submission" date="2018-08" db="EMBL/GenBank/DDBJ databases">
        <title>A genome reference for cultivated species of the human gut microbiota.</title>
        <authorList>
            <person name="Zou Y."/>
            <person name="Xue W."/>
            <person name="Luo G."/>
        </authorList>
    </citation>
    <scope>NUCLEOTIDE SEQUENCE [LARGE SCALE GENOMIC DNA]</scope>
    <source>
        <strain evidence="10 11">TF08-14</strain>
    </source>
</reference>
<evidence type="ECO:0000256" key="6">
    <source>
        <dbReference type="ARBA" id="ARBA00022989"/>
    </source>
</evidence>
<dbReference type="NCBIfam" id="TIGR00751">
    <property type="entry name" value="menA"/>
    <property type="match status" value="1"/>
</dbReference>
<feature type="transmembrane region" description="Helical" evidence="8">
    <location>
        <begin position="362"/>
        <end position="383"/>
    </location>
</feature>
<feature type="transmembrane region" description="Helical" evidence="8">
    <location>
        <begin position="128"/>
        <end position="146"/>
    </location>
</feature>
<gene>
    <name evidence="8 10" type="primary">menA</name>
    <name evidence="10" type="ORF">DXC81_06855</name>
</gene>
<evidence type="ECO:0000256" key="5">
    <source>
        <dbReference type="ARBA" id="ARBA00022692"/>
    </source>
</evidence>
<protein>
    <recommendedName>
        <fullName evidence="8 9">1,4-dihydroxy-2-naphthoate octaprenyltransferase</fullName>
        <shortName evidence="8">DHNA-octaprenyltransferase</shortName>
        <ecNumber evidence="8 9">2.5.1.74</ecNumber>
    </recommendedName>
</protein>
<dbReference type="PANTHER" id="PTHR13929:SF0">
    <property type="entry name" value="UBIA PRENYLTRANSFERASE DOMAIN-CONTAINING PROTEIN 1"/>
    <property type="match status" value="1"/>
</dbReference>
<organism evidence="10 11">
    <name type="scientific">Collinsella tanakaei</name>
    <dbReference type="NCBI Taxonomy" id="626935"/>
    <lineage>
        <taxon>Bacteria</taxon>
        <taxon>Bacillati</taxon>
        <taxon>Actinomycetota</taxon>
        <taxon>Coriobacteriia</taxon>
        <taxon>Coriobacteriales</taxon>
        <taxon>Coriobacteriaceae</taxon>
        <taxon>Collinsella</taxon>
    </lineage>
</organism>
<evidence type="ECO:0000313" key="10">
    <source>
        <dbReference type="EMBL" id="RGL09956.1"/>
    </source>
</evidence>
<dbReference type="Proteomes" id="UP000260943">
    <property type="component" value="Unassembled WGS sequence"/>
</dbReference>
<comment type="pathway">
    <text evidence="8">Quinol/quinone metabolism; menaquinone biosynthesis; menaquinol from 1,4-dihydroxy-2-naphthoate: step 1/2.</text>
</comment>
<evidence type="ECO:0000256" key="2">
    <source>
        <dbReference type="ARBA" id="ARBA00022428"/>
    </source>
</evidence>
<dbReference type="UniPathway" id="UPA00079">
    <property type="reaction ID" value="UER00168"/>
</dbReference>
<dbReference type="GO" id="GO:0042371">
    <property type="term" value="P:vitamin K biosynthetic process"/>
    <property type="evidence" value="ECO:0007669"/>
    <property type="project" value="TreeGrafter"/>
</dbReference>
<evidence type="ECO:0000256" key="7">
    <source>
        <dbReference type="ARBA" id="ARBA00023136"/>
    </source>
</evidence>
<keyword evidence="2 8" id="KW-0474">Menaquinone biosynthesis</keyword>
<dbReference type="EMBL" id="QSRJ01000007">
    <property type="protein sequence ID" value="RGL09956.1"/>
    <property type="molecule type" value="Genomic_DNA"/>
</dbReference>
<dbReference type="PANTHER" id="PTHR13929">
    <property type="entry name" value="1,4-DIHYDROXY-2-NAPHTHOATE OCTAPRENYLTRANSFERASE"/>
    <property type="match status" value="1"/>
</dbReference>
<keyword evidence="6 8" id="KW-1133">Transmembrane helix</keyword>
<evidence type="ECO:0000256" key="4">
    <source>
        <dbReference type="ARBA" id="ARBA00022679"/>
    </source>
</evidence>
<keyword evidence="7 8" id="KW-0472">Membrane</keyword>
<feature type="transmembrane region" description="Helical" evidence="8">
    <location>
        <begin position="395"/>
        <end position="416"/>
    </location>
</feature>
<evidence type="ECO:0000256" key="9">
    <source>
        <dbReference type="NCBIfam" id="TIGR00751"/>
    </source>
</evidence>
<evidence type="ECO:0000256" key="8">
    <source>
        <dbReference type="HAMAP-Rule" id="MF_01937"/>
    </source>
</evidence>
<evidence type="ECO:0000313" key="11">
    <source>
        <dbReference type="Proteomes" id="UP000260943"/>
    </source>
</evidence>
<dbReference type="CDD" id="cd13962">
    <property type="entry name" value="PT_UbiA_UBIAD1"/>
    <property type="match status" value="1"/>
</dbReference>
<dbReference type="AlphaFoldDB" id="A0A3E4QRZ9"/>
<dbReference type="GO" id="GO:0046428">
    <property type="term" value="F:1,4-dihydroxy-2-naphthoate polyprenyltransferase activity"/>
    <property type="evidence" value="ECO:0007669"/>
    <property type="project" value="UniProtKB-UniRule"/>
</dbReference>
<keyword evidence="5 8" id="KW-0812">Transmembrane</keyword>
<feature type="transmembrane region" description="Helical" evidence="8">
    <location>
        <begin position="181"/>
        <end position="199"/>
    </location>
</feature>
<dbReference type="EC" id="2.5.1.74" evidence="8 9"/>
<feature type="transmembrane region" description="Helical" evidence="8">
    <location>
        <begin position="335"/>
        <end position="355"/>
    </location>
</feature>
<comment type="catalytic activity">
    <reaction evidence="8">
        <text>an all-trans-polyprenyl diphosphate + 1,4-dihydroxy-2-naphthoate + H(+) = a 2-demethylmenaquinol + CO2 + diphosphate</text>
        <dbReference type="Rhea" id="RHEA:26478"/>
        <dbReference type="Rhea" id="RHEA-COMP:9563"/>
        <dbReference type="Rhea" id="RHEA-COMP:9564"/>
        <dbReference type="ChEBI" id="CHEBI:11173"/>
        <dbReference type="ChEBI" id="CHEBI:15378"/>
        <dbReference type="ChEBI" id="CHEBI:16526"/>
        <dbReference type="ChEBI" id="CHEBI:33019"/>
        <dbReference type="ChEBI" id="CHEBI:55437"/>
        <dbReference type="ChEBI" id="CHEBI:58914"/>
        <dbReference type="EC" id="2.5.1.74"/>
    </reaction>
</comment>
<feature type="transmembrane region" description="Helical" evidence="8">
    <location>
        <begin position="247"/>
        <end position="266"/>
    </location>
</feature>
<comment type="function">
    <text evidence="8">Conversion of 1,4-dihydroxy-2-naphthoate (DHNA) to demethylmenaquinone (DMK).</text>
</comment>
<sequence length="417" mass="44369">MMDIAPPKSRACASIPAAAPGTVAQHARAPGMLSPFYRDAEARRVHTRPHAMAKLVRMRAASSYNEVLDDAGERHGDIMNAQVQNTSAHEVRAAWIEAARLRTLPLAASGSLIAAGLAAARGAFRVEVFILMLVVSVLLQVIANFADDYGDLAHGLDDETRVGPKRGMQRGIITPQQMKRALFGTCALTFALGCLLIWVSFLRGPALDGNAVAAMGVFLAFGVAAIAAAVFYTVGPHPYGYMGLGDIMSFIFFGLVAVCAGSFLYLHSFDVASLVAGVALGLPVAAVMNINNMRDSLDDASKGKRTIANRLYELGEGCSATVRGQRVNGEQAMRMYHTALLYLSLILFVAFIFVVKGFSLRTFVAGAAICLSFQPLMSALAGIVQEPDHTKLDRFMAPTSLGTVAVAIMVTICLVVA</sequence>
<dbReference type="InterPro" id="IPR000537">
    <property type="entry name" value="UbiA_prenyltransferase"/>
</dbReference>
<keyword evidence="4 8" id="KW-0808">Transferase</keyword>
<dbReference type="GO" id="GO:0005886">
    <property type="term" value="C:plasma membrane"/>
    <property type="evidence" value="ECO:0007669"/>
    <property type="project" value="UniProtKB-SubCell"/>
</dbReference>
<dbReference type="HAMAP" id="MF_01937">
    <property type="entry name" value="MenA_1"/>
    <property type="match status" value="1"/>
</dbReference>
<keyword evidence="3 8" id="KW-1003">Cell membrane</keyword>
<evidence type="ECO:0000256" key="3">
    <source>
        <dbReference type="ARBA" id="ARBA00022475"/>
    </source>
</evidence>
<accession>A0A3E4QRZ9</accession>
<feature type="transmembrane region" description="Helical" evidence="8">
    <location>
        <begin position="211"/>
        <end position="235"/>
    </location>
</feature>
<dbReference type="GO" id="GO:0009234">
    <property type="term" value="P:menaquinone biosynthetic process"/>
    <property type="evidence" value="ECO:0007669"/>
    <property type="project" value="UniProtKB-UniRule"/>
</dbReference>